<dbReference type="GO" id="GO:0003729">
    <property type="term" value="F:mRNA binding"/>
    <property type="evidence" value="ECO:0007669"/>
    <property type="project" value="TreeGrafter"/>
</dbReference>
<keyword evidence="6" id="KW-1185">Reference proteome</keyword>
<dbReference type="PROSITE" id="PS01073">
    <property type="entry name" value="RIBOSOMAL_L24E"/>
    <property type="match status" value="1"/>
</dbReference>
<dbReference type="CDD" id="cd00472">
    <property type="entry name" value="Ribosomal_L24e_L24"/>
    <property type="match status" value="1"/>
</dbReference>
<dbReference type="Gene3D" id="6.10.250.1270">
    <property type="match status" value="1"/>
</dbReference>
<dbReference type="InterPro" id="IPR023442">
    <property type="entry name" value="Ribosomal_eL24_CS"/>
</dbReference>
<dbReference type="GO" id="GO:0022625">
    <property type="term" value="C:cytosolic large ribosomal subunit"/>
    <property type="evidence" value="ECO:0007669"/>
    <property type="project" value="TreeGrafter"/>
</dbReference>
<dbReference type="Pfam" id="PF01246">
    <property type="entry name" value="Ribosomal_L24e"/>
    <property type="match status" value="1"/>
</dbReference>
<evidence type="ECO:0000313" key="6">
    <source>
        <dbReference type="Proteomes" id="UP001301350"/>
    </source>
</evidence>
<protein>
    <recommendedName>
        <fullName evidence="4">TRASH domain-containing protein</fullName>
    </recommendedName>
</protein>
<feature type="domain" description="TRASH" evidence="4">
    <location>
        <begin position="8"/>
        <end position="46"/>
    </location>
</feature>
<gene>
    <name evidence="5" type="ORF">CDCA_CDCA01G0189</name>
</gene>
<dbReference type="InterPro" id="IPR056366">
    <property type="entry name" value="Ribosomal_eL24"/>
</dbReference>
<evidence type="ECO:0000259" key="4">
    <source>
        <dbReference type="SMART" id="SM00746"/>
    </source>
</evidence>
<dbReference type="AlphaFoldDB" id="A0AAV9IPA8"/>
<keyword evidence="2" id="KW-0689">Ribosomal protein</keyword>
<dbReference type="GO" id="GO:0003735">
    <property type="term" value="F:structural constituent of ribosome"/>
    <property type="evidence" value="ECO:0007669"/>
    <property type="project" value="InterPro"/>
</dbReference>
<dbReference type="InterPro" id="IPR038630">
    <property type="entry name" value="L24e/L24_sf"/>
</dbReference>
<dbReference type="SUPFAM" id="SSF57716">
    <property type="entry name" value="Glucocorticoid receptor-like (DNA-binding domain)"/>
    <property type="match status" value="1"/>
</dbReference>
<dbReference type="FunFam" id="2.30.170.20:FF:000003">
    <property type="entry name" value="60S ribosomal protein L24"/>
    <property type="match status" value="1"/>
</dbReference>
<accession>A0AAV9IPA8</accession>
<name>A0AAV9IPA8_CYACA</name>
<evidence type="ECO:0000256" key="1">
    <source>
        <dbReference type="ARBA" id="ARBA00005647"/>
    </source>
</evidence>
<dbReference type="SMART" id="SM00746">
    <property type="entry name" value="TRASH"/>
    <property type="match status" value="1"/>
</dbReference>
<dbReference type="PANTHER" id="PTHR10792">
    <property type="entry name" value="60S RIBOSOMAL PROTEIN L24"/>
    <property type="match status" value="1"/>
</dbReference>
<sequence>MVIKTQICNFSGFKVYPGHGSTFVRGDGKTFVFANSKCKSSFHMRRKPANLNWTYLYRRLNKKGQLEEEKKRVKRRSVKTVQKPVEGASIEVLRAKRQTQRPEVRTAARSAALKEIKARQQQARARGKNT</sequence>
<evidence type="ECO:0000256" key="3">
    <source>
        <dbReference type="ARBA" id="ARBA00023274"/>
    </source>
</evidence>
<reference evidence="5 6" key="1">
    <citation type="submission" date="2022-07" db="EMBL/GenBank/DDBJ databases">
        <title>Genome-wide signatures of adaptation to extreme environments.</title>
        <authorList>
            <person name="Cho C.H."/>
            <person name="Yoon H.S."/>
        </authorList>
    </citation>
    <scope>NUCLEOTIDE SEQUENCE [LARGE SCALE GENOMIC DNA]</scope>
    <source>
        <strain evidence="5 6">DBV 063 E5</strain>
    </source>
</reference>
<dbReference type="Proteomes" id="UP001301350">
    <property type="component" value="Unassembled WGS sequence"/>
</dbReference>
<comment type="caution">
    <text evidence="5">The sequence shown here is derived from an EMBL/GenBank/DDBJ whole genome shotgun (WGS) entry which is preliminary data.</text>
</comment>
<keyword evidence="3" id="KW-0687">Ribonucleoprotein</keyword>
<dbReference type="GO" id="GO:0002181">
    <property type="term" value="P:cytoplasmic translation"/>
    <property type="evidence" value="ECO:0007669"/>
    <property type="project" value="TreeGrafter"/>
</dbReference>
<proteinExistence type="inferred from homology"/>
<organism evidence="5 6">
    <name type="scientific">Cyanidium caldarium</name>
    <name type="common">Red alga</name>
    <dbReference type="NCBI Taxonomy" id="2771"/>
    <lineage>
        <taxon>Eukaryota</taxon>
        <taxon>Rhodophyta</taxon>
        <taxon>Bangiophyceae</taxon>
        <taxon>Cyanidiales</taxon>
        <taxon>Cyanidiaceae</taxon>
        <taxon>Cyanidium</taxon>
    </lineage>
</organism>
<comment type="similarity">
    <text evidence="1">Belongs to the eukaryotic ribosomal protein eL24 family.</text>
</comment>
<dbReference type="Gene3D" id="2.30.170.20">
    <property type="entry name" value="Ribosomal protein L24e"/>
    <property type="match status" value="1"/>
</dbReference>
<evidence type="ECO:0000256" key="2">
    <source>
        <dbReference type="ARBA" id="ARBA00022980"/>
    </source>
</evidence>
<evidence type="ECO:0000313" key="5">
    <source>
        <dbReference type="EMBL" id="KAK4534164.1"/>
    </source>
</evidence>
<dbReference type="EMBL" id="JANCYW010000001">
    <property type="protein sequence ID" value="KAK4534164.1"/>
    <property type="molecule type" value="Genomic_DNA"/>
</dbReference>
<dbReference type="PANTHER" id="PTHR10792:SF1">
    <property type="entry name" value="RIBOSOMAL PROTEIN L24"/>
    <property type="match status" value="1"/>
</dbReference>
<dbReference type="InterPro" id="IPR011017">
    <property type="entry name" value="TRASH_dom"/>
</dbReference>
<dbReference type="InterPro" id="IPR000988">
    <property type="entry name" value="Ribosomal_eL24-rel_N"/>
</dbReference>